<dbReference type="GO" id="GO:0006952">
    <property type="term" value="P:defense response"/>
    <property type="evidence" value="ECO:0007669"/>
    <property type="project" value="UniProtKB-KW"/>
</dbReference>
<dbReference type="OrthoDB" id="1920188at2759"/>
<dbReference type="PROSITE" id="PS01031">
    <property type="entry name" value="SHSP"/>
    <property type="match status" value="1"/>
</dbReference>
<dbReference type="PANTHER" id="PTHR43670:SF34">
    <property type="entry name" value="HSP20-LIKE CHAPERONES SUPERFAMILY PROTEIN"/>
    <property type="match status" value="1"/>
</dbReference>
<comment type="caution">
    <text evidence="9">The sequence shown here is derived from an EMBL/GenBank/DDBJ whole genome shotgun (WGS) entry which is preliminary data.</text>
</comment>
<dbReference type="PANTHER" id="PTHR43670">
    <property type="entry name" value="HEAT SHOCK PROTEIN 26"/>
    <property type="match status" value="1"/>
</dbReference>
<evidence type="ECO:0000256" key="4">
    <source>
        <dbReference type="PROSITE-ProRule" id="PRU00285"/>
    </source>
</evidence>
<dbReference type="EMBL" id="CACVBM020000044">
    <property type="protein sequence ID" value="CAA7013502.1"/>
    <property type="molecule type" value="Genomic_DNA"/>
</dbReference>
<dbReference type="GO" id="GO:0034605">
    <property type="term" value="P:cellular response to heat"/>
    <property type="evidence" value="ECO:0007669"/>
    <property type="project" value="TreeGrafter"/>
</dbReference>
<dbReference type="InterPro" id="IPR008978">
    <property type="entry name" value="HSP20-like_chaperone"/>
</dbReference>
<evidence type="ECO:0000256" key="3">
    <source>
        <dbReference type="ARBA" id="ARBA00022821"/>
    </source>
</evidence>
<name>A0A6D2HE89_9BRAS</name>
<comment type="similarity">
    <text evidence="4 5">Belongs to the small heat shock protein (HSP20) family.</text>
</comment>
<feature type="region of interest" description="Disordered" evidence="6">
    <location>
        <begin position="140"/>
        <end position="223"/>
    </location>
</feature>
<evidence type="ECO:0000256" key="6">
    <source>
        <dbReference type="SAM" id="MobiDB-lite"/>
    </source>
</evidence>
<feature type="domain" description="SHSP" evidence="8">
    <location>
        <begin position="23"/>
        <end position="146"/>
    </location>
</feature>
<keyword evidence="3" id="KW-0611">Plant defense</keyword>
<dbReference type="CDD" id="cd06464">
    <property type="entry name" value="ACD_sHsps-like"/>
    <property type="match status" value="1"/>
</dbReference>
<keyword evidence="7" id="KW-0812">Transmembrane</keyword>
<dbReference type="GO" id="GO:0005886">
    <property type="term" value="C:plasma membrane"/>
    <property type="evidence" value="ECO:0007669"/>
    <property type="project" value="UniProtKB-SubCell"/>
</dbReference>
<dbReference type="Gene3D" id="2.60.40.790">
    <property type="match status" value="1"/>
</dbReference>
<evidence type="ECO:0000256" key="1">
    <source>
        <dbReference type="ARBA" id="ARBA00004162"/>
    </source>
</evidence>
<reference evidence="9" key="1">
    <citation type="submission" date="2020-01" db="EMBL/GenBank/DDBJ databases">
        <authorList>
            <person name="Mishra B."/>
        </authorList>
    </citation>
    <scope>NUCLEOTIDE SEQUENCE [LARGE SCALE GENOMIC DNA]</scope>
</reference>
<proteinExistence type="inferred from homology"/>
<feature type="transmembrane region" description="Helical" evidence="7">
    <location>
        <begin position="226"/>
        <end position="248"/>
    </location>
</feature>
<evidence type="ECO:0000259" key="8">
    <source>
        <dbReference type="PROSITE" id="PS01031"/>
    </source>
</evidence>
<keyword evidence="7" id="KW-0472">Membrane</keyword>
<keyword evidence="10" id="KW-1185">Reference proteome</keyword>
<evidence type="ECO:0000256" key="2">
    <source>
        <dbReference type="ARBA" id="ARBA00022475"/>
    </source>
</evidence>
<feature type="compositionally biased region" description="Acidic residues" evidence="6">
    <location>
        <begin position="174"/>
        <end position="213"/>
    </location>
</feature>
<evidence type="ECO:0000313" key="9">
    <source>
        <dbReference type="EMBL" id="CAA7013502.1"/>
    </source>
</evidence>
<dbReference type="Pfam" id="PF00011">
    <property type="entry name" value="HSP20"/>
    <property type="match status" value="1"/>
</dbReference>
<dbReference type="Proteomes" id="UP000467841">
    <property type="component" value="Unassembled WGS sequence"/>
</dbReference>
<evidence type="ECO:0000256" key="7">
    <source>
        <dbReference type="SAM" id="Phobius"/>
    </source>
</evidence>
<keyword evidence="2" id="KW-1003">Cell membrane</keyword>
<dbReference type="AlphaFoldDB" id="A0A6D2HE89"/>
<accession>A0A6D2HE89</accession>
<keyword evidence="7" id="KW-1133">Transmembrane helix</keyword>
<gene>
    <name evidence="9" type="ORF">MERR_LOCUS736</name>
</gene>
<organism evidence="9 10">
    <name type="scientific">Microthlaspi erraticum</name>
    <dbReference type="NCBI Taxonomy" id="1685480"/>
    <lineage>
        <taxon>Eukaryota</taxon>
        <taxon>Viridiplantae</taxon>
        <taxon>Streptophyta</taxon>
        <taxon>Embryophyta</taxon>
        <taxon>Tracheophyta</taxon>
        <taxon>Spermatophyta</taxon>
        <taxon>Magnoliopsida</taxon>
        <taxon>eudicotyledons</taxon>
        <taxon>Gunneridae</taxon>
        <taxon>Pentapetalae</taxon>
        <taxon>rosids</taxon>
        <taxon>malvids</taxon>
        <taxon>Brassicales</taxon>
        <taxon>Brassicaceae</taxon>
        <taxon>Coluteocarpeae</taxon>
        <taxon>Microthlaspi</taxon>
    </lineage>
</organism>
<sequence length="253" mass="29580">MELELGLKITRTKDDVSSSTDFRVSGDSSGQLSLSRETDSVFFLILHLKGFKKEGIDIEINKEGNLIKIRGRKKLEEMVLVKWVEWKKGTEVKEFKKVFRIPEMVKLDKIKARFNEEDGTLTVTLPKKVKGILGLKIEEEEEITEEKTEPEAEKTEEITEPEEEIKEETKPEEKEAEEEEPKSEEEAEEPKMEEEEEKIEEEIMEEEIEERIEEDSKPRRKKRKKCCFPFVAGSTLLMSIIVFIIQLIQSKRK</sequence>
<evidence type="ECO:0000313" key="10">
    <source>
        <dbReference type="Proteomes" id="UP000467841"/>
    </source>
</evidence>
<evidence type="ECO:0000256" key="5">
    <source>
        <dbReference type="RuleBase" id="RU003616"/>
    </source>
</evidence>
<comment type="subcellular location">
    <subcellularLocation>
        <location evidence="1">Cell membrane</location>
        <topology evidence="1">Single-pass membrane protein</topology>
    </subcellularLocation>
</comment>
<dbReference type="InterPro" id="IPR002068">
    <property type="entry name" value="A-crystallin/Hsp20_dom"/>
</dbReference>
<dbReference type="SUPFAM" id="SSF49764">
    <property type="entry name" value="HSP20-like chaperones"/>
    <property type="match status" value="1"/>
</dbReference>
<feature type="compositionally biased region" description="Basic and acidic residues" evidence="6">
    <location>
        <begin position="145"/>
        <end position="157"/>
    </location>
</feature>
<protein>
    <recommendedName>
        <fullName evidence="8">SHSP domain-containing protein</fullName>
    </recommendedName>
</protein>